<accession>A0A917HY32</accession>
<protein>
    <recommendedName>
        <fullName evidence="3">Lipoprotein</fullName>
    </recommendedName>
</protein>
<reference evidence="1" key="2">
    <citation type="submission" date="2020-09" db="EMBL/GenBank/DDBJ databases">
        <authorList>
            <person name="Sun Q."/>
            <person name="Zhou Y."/>
        </authorList>
    </citation>
    <scope>NUCLEOTIDE SEQUENCE</scope>
    <source>
        <strain evidence="1">CGMCC 1.15763</strain>
    </source>
</reference>
<gene>
    <name evidence="1" type="ORF">GCM10011416_14300</name>
</gene>
<sequence>MRKTIIILTTFGLLLSCSPKIKSILEYQKKGDEFVPKRYTEFDKNGNKILSKGIGNLRSNRIITTEFKNGRKVFEKSCDYFKKQDTCVVRSFSEFEFNKNTGIEKETRFESDSSVRFIREIKNLKTIRITKVHTWEMFPTKNPKKEDAMILIDTTYLDNKGRKIKSLHYNVKRKDPWIEIFKYSENEYTKQTIGTARDTILTFKISDLQKMADKRKFDFKFYSLDNYKYEMEYY</sequence>
<evidence type="ECO:0000313" key="1">
    <source>
        <dbReference type="EMBL" id="GGG97440.1"/>
    </source>
</evidence>
<proteinExistence type="predicted"/>
<dbReference type="Proteomes" id="UP000633278">
    <property type="component" value="Unassembled WGS sequence"/>
</dbReference>
<keyword evidence="2" id="KW-1185">Reference proteome</keyword>
<dbReference type="AlphaFoldDB" id="A0A917HY32"/>
<organism evidence="1 2">
    <name type="scientific">Polaribacter pacificus</name>
    <dbReference type="NCBI Taxonomy" id="1775173"/>
    <lineage>
        <taxon>Bacteria</taxon>
        <taxon>Pseudomonadati</taxon>
        <taxon>Bacteroidota</taxon>
        <taxon>Flavobacteriia</taxon>
        <taxon>Flavobacteriales</taxon>
        <taxon>Flavobacteriaceae</taxon>
    </lineage>
</organism>
<reference evidence="1" key="1">
    <citation type="journal article" date="2014" name="Int. J. Syst. Evol. Microbiol.">
        <title>Complete genome sequence of Corynebacterium casei LMG S-19264T (=DSM 44701T), isolated from a smear-ripened cheese.</title>
        <authorList>
            <consortium name="US DOE Joint Genome Institute (JGI-PGF)"/>
            <person name="Walter F."/>
            <person name="Albersmeier A."/>
            <person name="Kalinowski J."/>
            <person name="Ruckert C."/>
        </authorList>
    </citation>
    <scope>NUCLEOTIDE SEQUENCE</scope>
    <source>
        <strain evidence="1">CGMCC 1.15763</strain>
    </source>
</reference>
<dbReference type="EMBL" id="BMJW01000002">
    <property type="protein sequence ID" value="GGG97440.1"/>
    <property type="molecule type" value="Genomic_DNA"/>
</dbReference>
<dbReference type="RefSeq" id="WP_188598635.1">
    <property type="nucleotide sequence ID" value="NZ_BMJW01000002.1"/>
</dbReference>
<evidence type="ECO:0008006" key="3">
    <source>
        <dbReference type="Google" id="ProtNLM"/>
    </source>
</evidence>
<evidence type="ECO:0000313" key="2">
    <source>
        <dbReference type="Proteomes" id="UP000633278"/>
    </source>
</evidence>
<comment type="caution">
    <text evidence="1">The sequence shown here is derived from an EMBL/GenBank/DDBJ whole genome shotgun (WGS) entry which is preliminary data.</text>
</comment>
<dbReference type="PROSITE" id="PS51257">
    <property type="entry name" value="PROKAR_LIPOPROTEIN"/>
    <property type="match status" value="1"/>
</dbReference>
<name>A0A917HY32_9FLAO</name>